<sequence>MHVLHTYVVFETDSLSSRPPAAASPAGTGEPPGGPDPAASHDQRSRLERTPRSRQRSRLARPDRGGDRASRAQIAAENRVSFDRPDRIAVEIAFRPPAPAALRRVSTAQIPSDLGASALINRVATSSGSSSRFHRVFIPDPDGSWRFGASRAACSTAVPRGLPLAKIPSALVRRRSSREGGNTAGAGSAQEPFPFS</sequence>
<protein>
    <submittedName>
        <fullName evidence="2">Uncharacterized protein</fullName>
    </submittedName>
</protein>
<proteinExistence type="predicted"/>
<gene>
    <name evidence="2" type="ORF">VNO78_32231</name>
</gene>
<feature type="compositionally biased region" description="Basic and acidic residues" evidence="1">
    <location>
        <begin position="39"/>
        <end position="51"/>
    </location>
</feature>
<evidence type="ECO:0000313" key="3">
    <source>
        <dbReference type="Proteomes" id="UP001386955"/>
    </source>
</evidence>
<reference evidence="2 3" key="1">
    <citation type="submission" date="2024-01" db="EMBL/GenBank/DDBJ databases">
        <title>The genomes of 5 underutilized Papilionoideae crops provide insights into root nodulation and disease resistanc.</title>
        <authorList>
            <person name="Jiang F."/>
        </authorList>
    </citation>
    <scope>NUCLEOTIDE SEQUENCE [LARGE SCALE GENOMIC DNA]</scope>
    <source>
        <strain evidence="2">DUOXIRENSHENG_FW03</strain>
        <tissue evidence="2">Leaves</tissue>
    </source>
</reference>
<dbReference type="EMBL" id="JAYMYS010000009">
    <property type="protein sequence ID" value="KAK7379954.1"/>
    <property type="molecule type" value="Genomic_DNA"/>
</dbReference>
<name>A0AAN9RPG5_PSOTE</name>
<dbReference type="Proteomes" id="UP001386955">
    <property type="component" value="Unassembled WGS sequence"/>
</dbReference>
<organism evidence="2 3">
    <name type="scientific">Psophocarpus tetragonolobus</name>
    <name type="common">Winged bean</name>
    <name type="synonym">Dolichos tetragonolobus</name>
    <dbReference type="NCBI Taxonomy" id="3891"/>
    <lineage>
        <taxon>Eukaryota</taxon>
        <taxon>Viridiplantae</taxon>
        <taxon>Streptophyta</taxon>
        <taxon>Embryophyta</taxon>
        <taxon>Tracheophyta</taxon>
        <taxon>Spermatophyta</taxon>
        <taxon>Magnoliopsida</taxon>
        <taxon>eudicotyledons</taxon>
        <taxon>Gunneridae</taxon>
        <taxon>Pentapetalae</taxon>
        <taxon>rosids</taxon>
        <taxon>fabids</taxon>
        <taxon>Fabales</taxon>
        <taxon>Fabaceae</taxon>
        <taxon>Papilionoideae</taxon>
        <taxon>50 kb inversion clade</taxon>
        <taxon>NPAAA clade</taxon>
        <taxon>indigoferoid/millettioid clade</taxon>
        <taxon>Phaseoleae</taxon>
        <taxon>Psophocarpus</taxon>
    </lineage>
</organism>
<accession>A0AAN9RPG5</accession>
<evidence type="ECO:0000313" key="2">
    <source>
        <dbReference type="EMBL" id="KAK7379954.1"/>
    </source>
</evidence>
<keyword evidence="3" id="KW-1185">Reference proteome</keyword>
<evidence type="ECO:0000256" key="1">
    <source>
        <dbReference type="SAM" id="MobiDB-lite"/>
    </source>
</evidence>
<feature type="compositionally biased region" description="Low complexity" evidence="1">
    <location>
        <begin position="16"/>
        <end position="29"/>
    </location>
</feature>
<feature type="compositionally biased region" description="Basic and acidic residues" evidence="1">
    <location>
        <begin position="60"/>
        <end position="70"/>
    </location>
</feature>
<dbReference type="AlphaFoldDB" id="A0AAN9RPG5"/>
<feature type="region of interest" description="Disordered" evidence="1">
    <location>
        <begin position="173"/>
        <end position="196"/>
    </location>
</feature>
<feature type="region of interest" description="Disordered" evidence="1">
    <location>
        <begin position="11"/>
        <end position="78"/>
    </location>
</feature>
<comment type="caution">
    <text evidence="2">The sequence shown here is derived from an EMBL/GenBank/DDBJ whole genome shotgun (WGS) entry which is preliminary data.</text>
</comment>